<accession>A0A921YN81</accession>
<gene>
    <name evidence="2" type="ORF">O3G_MSEX002404</name>
</gene>
<keyword evidence="1" id="KW-0732">Signal</keyword>
<protein>
    <submittedName>
        <fullName evidence="2">Uncharacterized protein</fullName>
    </submittedName>
</protein>
<reference evidence="2" key="2">
    <citation type="submission" date="2020-12" db="EMBL/GenBank/DDBJ databases">
        <authorList>
            <person name="Kanost M."/>
        </authorList>
    </citation>
    <scope>NUCLEOTIDE SEQUENCE</scope>
</reference>
<dbReference type="EMBL" id="JH668294">
    <property type="protein sequence ID" value="KAG6442531.1"/>
    <property type="molecule type" value="Genomic_DNA"/>
</dbReference>
<evidence type="ECO:0000313" key="2">
    <source>
        <dbReference type="EMBL" id="KAG6442531.1"/>
    </source>
</evidence>
<dbReference type="Proteomes" id="UP000791440">
    <property type="component" value="Unassembled WGS sequence"/>
</dbReference>
<dbReference type="AlphaFoldDB" id="A0A921YN81"/>
<reference evidence="2" key="1">
    <citation type="journal article" date="2016" name="Insect Biochem. Mol. Biol.">
        <title>Multifaceted biological insights from a draft genome sequence of the tobacco hornworm moth, Manduca sexta.</title>
        <authorList>
            <person name="Kanost M.R."/>
            <person name="Arrese E.L."/>
            <person name="Cao X."/>
            <person name="Chen Y.R."/>
            <person name="Chellapilla S."/>
            <person name="Goldsmith M.R."/>
            <person name="Grosse-Wilde E."/>
            <person name="Heckel D.G."/>
            <person name="Herndon N."/>
            <person name="Jiang H."/>
            <person name="Papanicolaou A."/>
            <person name="Qu J."/>
            <person name="Soulages J.L."/>
            <person name="Vogel H."/>
            <person name="Walters J."/>
            <person name="Waterhouse R.M."/>
            <person name="Ahn S.J."/>
            <person name="Almeida F.C."/>
            <person name="An C."/>
            <person name="Aqrawi P."/>
            <person name="Bretschneider A."/>
            <person name="Bryant W.B."/>
            <person name="Bucks S."/>
            <person name="Chao H."/>
            <person name="Chevignon G."/>
            <person name="Christen J.M."/>
            <person name="Clarke D.F."/>
            <person name="Dittmer N.T."/>
            <person name="Ferguson L.C.F."/>
            <person name="Garavelou S."/>
            <person name="Gordon K.H.J."/>
            <person name="Gunaratna R.T."/>
            <person name="Han Y."/>
            <person name="Hauser F."/>
            <person name="He Y."/>
            <person name="Heidel-Fischer H."/>
            <person name="Hirsh A."/>
            <person name="Hu Y."/>
            <person name="Jiang H."/>
            <person name="Kalra D."/>
            <person name="Klinner C."/>
            <person name="Konig C."/>
            <person name="Kovar C."/>
            <person name="Kroll A.R."/>
            <person name="Kuwar S.S."/>
            <person name="Lee S.L."/>
            <person name="Lehman R."/>
            <person name="Li K."/>
            <person name="Li Z."/>
            <person name="Liang H."/>
            <person name="Lovelace S."/>
            <person name="Lu Z."/>
            <person name="Mansfield J.H."/>
            <person name="McCulloch K.J."/>
            <person name="Mathew T."/>
            <person name="Morton B."/>
            <person name="Muzny D.M."/>
            <person name="Neunemann D."/>
            <person name="Ongeri F."/>
            <person name="Pauchet Y."/>
            <person name="Pu L.L."/>
            <person name="Pyrousis I."/>
            <person name="Rao X.J."/>
            <person name="Redding A."/>
            <person name="Roesel C."/>
            <person name="Sanchez-Gracia A."/>
            <person name="Schaack S."/>
            <person name="Shukla A."/>
            <person name="Tetreau G."/>
            <person name="Wang Y."/>
            <person name="Xiong G.H."/>
            <person name="Traut W."/>
            <person name="Walsh T.K."/>
            <person name="Worley K.C."/>
            <person name="Wu D."/>
            <person name="Wu W."/>
            <person name="Wu Y.Q."/>
            <person name="Zhang X."/>
            <person name="Zou Z."/>
            <person name="Zucker H."/>
            <person name="Briscoe A.D."/>
            <person name="Burmester T."/>
            <person name="Clem R.J."/>
            <person name="Feyereisen R."/>
            <person name="Grimmelikhuijzen C.J.P."/>
            <person name="Hamodrakas S.J."/>
            <person name="Hansson B.S."/>
            <person name="Huguet E."/>
            <person name="Jermiin L.S."/>
            <person name="Lan Q."/>
            <person name="Lehman H.K."/>
            <person name="Lorenzen M."/>
            <person name="Merzendorfer H."/>
            <person name="Michalopoulos I."/>
            <person name="Morton D.B."/>
            <person name="Muthukrishnan S."/>
            <person name="Oakeshott J.G."/>
            <person name="Palmer W."/>
            <person name="Park Y."/>
            <person name="Passarelli A.L."/>
            <person name="Rozas J."/>
            <person name="Schwartz L.M."/>
            <person name="Smith W."/>
            <person name="Southgate A."/>
            <person name="Vilcinskas A."/>
            <person name="Vogt R."/>
            <person name="Wang P."/>
            <person name="Werren J."/>
            <person name="Yu X.Q."/>
            <person name="Zhou J.J."/>
            <person name="Brown S.J."/>
            <person name="Scherer S.E."/>
            <person name="Richards S."/>
            <person name="Blissard G.W."/>
        </authorList>
    </citation>
    <scope>NUCLEOTIDE SEQUENCE</scope>
</reference>
<feature type="chain" id="PRO_5036688806" evidence="1">
    <location>
        <begin position="17"/>
        <end position="188"/>
    </location>
</feature>
<name>A0A921YN81_MANSE</name>
<evidence type="ECO:0000313" key="3">
    <source>
        <dbReference type="Proteomes" id="UP000791440"/>
    </source>
</evidence>
<evidence type="ECO:0000256" key="1">
    <source>
        <dbReference type="SAM" id="SignalP"/>
    </source>
</evidence>
<comment type="caution">
    <text evidence="2">The sequence shown here is derived from an EMBL/GenBank/DDBJ whole genome shotgun (WGS) entry which is preliminary data.</text>
</comment>
<sequence length="188" mass="21324">MLKFCFLAVLLIQANAQYVCEDEIKTEMLEDYEQLVGNWTFLVGWNNIEDSSEEDDKSGEEINCATMDISETSDDEVQSIRESCKDDFYYDFFDYANAKYKLIAPDLDMEKSLIAVGSQKSILSTCGFIASLEVRKVSDDYMIMINHELGSIFGGLIGKKIPEDDELVCLMYNIDVVKGLNPDAYCDE</sequence>
<organism evidence="2 3">
    <name type="scientific">Manduca sexta</name>
    <name type="common">Tobacco hawkmoth</name>
    <name type="synonym">Tobacco hornworm</name>
    <dbReference type="NCBI Taxonomy" id="7130"/>
    <lineage>
        <taxon>Eukaryota</taxon>
        <taxon>Metazoa</taxon>
        <taxon>Ecdysozoa</taxon>
        <taxon>Arthropoda</taxon>
        <taxon>Hexapoda</taxon>
        <taxon>Insecta</taxon>
        <taxon>Pterygota</taxon>
        <taxon>Neoptera</taxon>
        <taxon>Endopterygota</taxon>
        <taxon>Lepidoptera</taxon>
        <taxon>Glossata</taxon>
        <taxon>Ditrysia</taxon>
        <taxon>Bombycoidea</taxon>
        <taxon>Sphingidae</taxon>
        <taxon>Sphinginae</taxon>
        <taxon>Sphingini</taxon>
        <taxon>Manduca</taxon>
    </lineage>
</organism>
<feature type="signal peptide" evidence="1">
    <location>
        <begin position="1"/>
        <end position="16"/>
    </location>
</feature>
<keyword evidence="3" id="KW-1185">Reference proteome</keyword>
<proteinExistence type="predicted"/>